<accession>A0A8B7Y1C3</accession>
<dbReference type="PROSITE" id="PS51471">
    <property type="entry name" value="FE2OG_OXY"/>
    <property type="match status" value="1"/>
</dbReference>
<keyword evidence="1" id="KW-0560">Oxidoreductase</keyword>
<dbReference type="InterPro" id="IPR005123">
    <property type="entry name" value="Oxoglu/Fe-dep_dioxygenase_dom"/>
</dbReference>
<dbReference type="KEGG" id="aplc:110976627"/>
<dbReference type="FunFam" id="2.60.120.330:FF:000038">
    <property type="entry name" value="Si:dkey-10o6.2"/>
    <property type="match status" value="1"/>
</dbReference>
<evidence type="ECO:0000259" key="2">
    <source>
        <dbReference type="PROSITE" id="PS51471"/>
    </source>
</evidence>
<comment type="similarity">
    <text evidence="1">Belongs to the iron/ascorbate-dependent oxidoreductase family.</text>
</comment>
<sequence>MGDSSSEIPVIDFSAYRLSLDKPDPSQFQKLVDDVHNALTTIGFFFIVNTDFPQEKVEEMYQVSKAFFDLPLEVKQKYPRIPGRGSHGYVHLERENTNPKRPFGDLKEGFNFNPMVAGDVWPLETECPNFKATFSNFFDLCLPIHNRVLEVMAHGLKLEDPLFFVKHHSKPKTDSMMTLRSLFYPSLKDITVKDQQVRLGEHSDGGGITLLFQQRRGLQVCKRDGTYVSVPMVEGAILVNIGDTMQRWTADVYLAAKHCVLLDETPEERKLSRQSIVFFGHPDNDAVIKCVDNSNKYPPITSLDYMNMIFSKIY</sequence>
<keyword evidence="1" id="KW-0479">Metal-binding</keyword>
<dbReference type="PANTHER" id="PTHR47990">
    <property type="entry name" value="2-OXOGLUTARATE (2OG) AND FE(II)-DEPENDENT OXYGENASE SUPERFAMILY PROTEIN-RELATED"/>
    <property type="match status" value="1"/>
</dbReference>
<dbReference type="InterPro" id="IPR044861">
    <property type="entry name" value="IPNS-like_FE2OG_OXY"/>
</dbReference>
<dbReference type="GO" id="GO:0016491">
    <property type="term" value="F:oxidoreductase activity"/>
    <property type="evidence" value="ECO:0007669"/>
    <property type="project" value="UniProtKB-KW"/>
</dbReference>
<proteinExistence type="inferred from homology"/>
<keyword evidence="1" id="KW-0408">Iron</keyword>
<evidence type="ECO:0000256" key="1">
    <source>
        <dbReference type="RuleBase" id="RU003682"/>
    </source>
</evidence>
<dbReference type="RefSeq" id="XP_022085766.1">
    <property type="nucleotide sequence ID" value="XM_022230074.1"/>
</dbReference>
<dbReference type="Proteomes" id="UP000694845">
    <property type="component" value="Unplaced"/>
</dbReference>
<evidence type="ECO:0000313" key="3">
    <source>
        <dbReference type="Proteomes" id="UP000694845"/>
    </source>
</evidence>
<dbReference type="InterPro" id="IPR050231">
    <property type="entry name" value="Iron_ascorbate_oxido_reductase"/>
</dbReference>
<dbReference type="OMA" id="FTTRHDP"/>
<dbReference type="AlphaFoldDB" id="A0A8B7Y1C3"/>
<keyword evidence="3" id="KW-1185">Reference proteome</keyword>
<name>A0A8B7Y1C3_ACAPL</name>
<dbReference type="OrthoDB" id="288590at2759"/>
<dbReference type="Gene3D" id="2.60.120.330">
    <property type="entry name" value="B-lactam Antibiotic, Isopenicillin N Synthase, Chain"/>
    <property type="match status" value="1"/>
</dbReference>
<dbReference type="InterPro" id="IPR027443">
    <property type="entry name" value="IPNS-like_sf"/>
</dbReference>
<dbReference type="GO" id="GO:0046872">
    <property type="term" value="F:metal ion binding"/>
    <property type="evidence" value="ECO:0007669"/>
    <property type="project" value="UniProtKB-KW"/>
</dbReference>
<dbReference type="Pfam" id="PF03171">
    <property type="entry name" value="2OG-FeII_Oxy"/>
    <property type="match status" value="1"/>
</dbReference>
<dbReference type="GeneID" id="110976627"/>
<dbReference type="Pfam" id="PF14226">
    <property type="entry name" value="DIOX_N"/>
    <property type="match status" value="1"/>
</dbReference>
<organism evidence="3 4">
    <name type="scientific">Acanthaster planci</name>
    <name type="common">Crown-of-thorns starfish</name>
    <dbReference type="NCBI Taxonomy" id="133434"/>
    <lineage>
        <taxon>Eukaryota</taxon>
        <taxon>Metazoa</taxon>
        <taxon>Echinodermata</taxon>
        <taxon>Eleutherozoa</taxon>
        <taxon>Asterozoa</taxon>
        <taxon>Asteroidea</taxon>
        <taxon>Valvatacea</taxon>
        <taxon>Valvatida</taxon>
        <taxon>Acanthasteridae</taxon>
        <taxon>Acanthaster</taxon>
    </lineage>
</organism>
<feature type="domain" description="Fe2OG dioxygenase" evidence="2">
    <location>
        <begin position="172"/>
        <end position="282"/>
    </location>
</feature>
<reference evidence="4" key="1">
    <citation type="submission" date="2025-08" db="UniProtKB">
        <authorList>
            <consortium name="RefSeq"/>
        </authorList>
    </citation>
    <scope>IDENTIFICATION</scope>
</reference>
<evidence type="ECO:0000313" key="4">
    <source>
        <dbReference type="RefSeq" id="XP_022085766.1"/>
    </source>
</evidence>
<dbReference type="InterPro" id="IPR026992">
    <property type="entry name" value="DIOX_N"/>
</dbReference>
<gene>
    <name evidence="4" type="primary">LOC110976627</name>
</gene>
<dbReference type="SUPFAM" id="SSF51197">
    <property type="entry name" value="Clavaminate synthase-like"/>
    <property type="match status" value="1"/>
</dbReference>
<protein>
    <submittedName>
        <fullName evidence="4">2-oxoglutarate-dependent dioxygenase tropC-like isoform X1</fullName>
    </submittedName>
</protein>